<feature type="binding site" evidence="7">
    <location>
        <position position="68"/>
    </location>
    <ligand>
        <name>S-adenosyl-L-methionine</name>
        <dbReference type="ChEBI" id="CHEBI:59789"/>
    </ligand>
</feature>
<dbReference type="EMBL" id="AGEL01000006">
    <property type="protein sequence ID" value="EHO17504.1"/>
    <property type="molecule type" value="Genomic_DNA"/>
</dbReference>
<keyword evidence="4 7" id="KW-0808">Transferase</keyword>
<dbReference type="InterPro" id="IPR029063">
    <property type="entry name" value="SAM-dependent_MTases_sf"/>
</dbReference>
<comment type="similarity">
    <text evidence="7">Belongs to the class I-like SAM-binding methyltransferase superfamily. TrmB family.</text>
</comment>
<keyword evidence="10" id="KW-1185">Reference proteome</keyword>
<feature type="binding site" evidence="7">
    <location>
        <begin position="198"/>
        <end position="201"/>
    </location>
    <ligand>
        <name>substrate</name>
    </ligand>
</feature>
<comment type="pathway">
    <text evidence="7">tRNA modification; N(7)-methylguanine-tRNA biosynthesis.</text>
</comment>
<dbReference type="Pfam" id="PF02390">
    <property type="entry name" value="Methyltransf_4"/>
    <property type="match status" value="1"/>
</dbReference>
<evidence type="ECO:0000313" key="10">
    <source>
        <dbReference type="Proteomes" id="UP000018466"/>
    </source>
</evidence>
<dbReference type="NCBIfam" id="TIGR00091">
    <property type="entry name" value="tRNA (guanosine(46)-N7)-methyltransferase TrmB"/>
    <property type="match status" value="1"/>
</dbReference>
<comment type="function">
    <text evidence="2 7">Catalyzes the formation of N(7)-methylguanine at position 46 (m7G46) in tRNA.</text>
</comment>
<dbReference type="PROSITE" id="PS51625">
    <property type="entry name" value="SAM_MT_TRMB"/>
    <property type="match status" value="1"/>
</dbReference>
<evidence type="ECO:0000256" key="1">
    <source>
        <dbReference type="ARBA" id="ARBA00000142"/>
    </source>
</evidence>
<dbReference type="InterPro" id="IPR003358">
    <property type="entry name" value="tRNA_(Gua-N-7)_MeTrfase_Trmb"/>
</dbReference>
<evidence type="ECO:0000256" key="2">
    <source>
        <dbReference type="ARBA" id="ARBA00003015"/>
    </source>
</evidence>
<dbReference type="GO" id="GO:0008176">
    <property type="term" value="F:tRNA (guanine(46)-N7)-methyltransferase activity"/>
    <property type="evidence" value="ECO:0007669"/>
    <property type="project" value="UniProtKB-UniRule"/>
</dbReference>
<dbReference type="PANTHER" id="PTHR23417">
    <property type="entry name" value="3-DEOXY-D-MANNO-OCTULOSONIC-ACID TRANSFERASE/TRNA GUANINE-N 7 - -METHYLTRANSFERASE"/>
    <property type="match status" value="1"/>
</dbReference>
<dbReference type="Gene3D" id="3.40.50.150">
    <property type="entry name" value="Vaccinia Virus protein VP39"/>
    <property type="match status" value="1"/>
</dbReference>
<feature type="binding site" evidence="7">
    <location>
        <position position="160"/>
    </location>
    <ligand>
        <name>substrate</name>
    </ligand>
</feature>
<keyword evidence="3 7" id="KW-0489">Methyltransferase</keyword>
<dbReference type="SUPFAM" id="SSF53335">
    <property type="entry name" value="S-adenosyl-L-methionine-dependent methyltransferases"/>
    <property type="match status" value="1"/>
</dbReference>
<reference evidence="9 10" key="1">
    <citation type="submission" date="2011-10" db="EMBL/GenBank/DDBJ databases">
        <title>The Genome Sequence of Lachnospiraceae bacterium ACC2.</title>
        <authorList>
            <consortium name="The Broad Institute Genome Sequencing Platform"/>
            <person name="Earl A."/>
            <person name="Ward D."/>
            <person name="Feldgarden M."/>
            <person name="Gevers D."/>
            <person name="Sizova M."/>
            <person name="Hazen A."/>
            <person name="Epstein S."/>
            <person name="Young S.K."/>
            <person name="Zeng Q."/>
            <person name="Gargeya S."/>
            <person name="Fitzgerald M."/>
            <person name="Haas B."/>
            <person name="Abouelleil A."/>
            <person name="Alvarado L."/>
            <person name="Arachchi H.M."/>
            <person name="Berlin A."/>
            <person name="Brown A."/>
            <person name="Chapman S.B."/>
            <person name="Chen Z."/>
            <person name="Dunbar C."/>
            <person name="Freedman E."/>
            <person name="Gearin G."/>
            <person name="Goldberg J."/>
            <person name="Griggs A."/>
            <person name="Gujja S."/>
            <person name="Heiman D."/>
            <person name="Howarth C."/>
            <person name="Larson L."/>
            <person name="Lui A."/>
            <person name="MacDonald P.J.P."/>
            <person name="Montmayeur A."/>
            <person name="Murphy C."/>
            <person name="Neiman D."/>
            <person name="Pearson M."/>
            <person name="Priest M."/>
            <person name="Roberts A."/>
            <person name="Saif S."/>
            <person name="Shea T."/>
            <person name="Shenoy N."/>
            <person name="Sisk P."/>
            <person name="Stolte C."/>
            <person name="Sykes S."/>
            <person name="Wortman J."/>
            <person name="Nusbaum C."/>
            <person name="Birren B."/>
        </authorList>
    </citation>
    <scope>NUCLEOTIDE SEQUENCE [LARGE SCALE GENOMIC DNA]</scope>
    <source>
        <strain evidence="9 10">ACC2</strain>
    </source>
</reference>
<dbReference type="NCBIfam" id="NF001080">
    <property type="entry name" value="PRK00121.2-2"/>
    <property type="match status" value="1"/>
</dbReference>
<dbReference type="PANTHER" id="PTHR23417:SF14">
    <property type="entry name" value="PENTACOTRIPEPTIDE-REPEAT REGION OF PRORP DOMAIN-CONTAINING PROTEIN"/>
    <property type="match status" value="1"/>
</dbReference>
<accession>A0AA37DGX4</accession>
<dbReference type="RefSeq" id="WP_009532936.1">
    <property type="nucleotide sequence ID" value="NZ_JH590862.1"/>
</dbReference>
<name>A0AA37DGX4_9FIRM</name>
<dbReference type="GeneID" id="86940860"/>
<feature type="binding site" evidence="7">
    <location>
        <position position="124"/>
    </location>
    <ligand>
        <name>S-adenosyl-L-methionine</name>
        <dbReference type="ChEBI" id="CHEBI:59789"/>
    </ligand>
</feature>
<evidence type="ECO:0000256" key="4">
    <source>
        <dbReference type="ARBA" id="ARBA00022679"/>
    </source>
</evidence>
<evidence type="ECO:0000256" key="3">
    <source>
        <dbReference type="ARBA" id="ARBA00022603"/>
    </source>
</evidence>
<evidence type="ECO:0000313" key="9">
    <source>
        <dbReference type="EMBL" id="EHO17504.1"/>
    </source>
</evidence>
<keyword evidence="6 7" id="KW-0819">tRNA processing</keyword>
<keyword evidence="8" id="KW-0175">Coiled coil</keyword>
<comment type="caution">
    <text evidence="9">The sequence shown here is derived from an EMBL/GenBank/DDBJ whole genome shotgun (WGS) entry which is preliminary data.</text>
</comment>
<dbReference type="GO" id="GO:0043527">
    <property type="term" value="C:tRNA methyltransferase complex"/>
    <property type="evidence" value="ECO:0007669"/>
    <property type="project" value="TreeGrafter"/>
</dbReference>
<sequence length="220" mass="25810">MRLRHIPGSEDFVREAASVVNAPERYRGNWSTFFRKEAPLALEIGMGKGRFLRELSAREPERNFLGLERYASVLQKAIERKEREEREQGKRERENLYFLWEDAKRLTEIFAPGEVARIYLNFSDPWPKAGHAMRRLTSSEFLKLYDAVLAPEGELWFKTDNDGLFEWSLEEIPAAGWVLQDVTRDLHRDVLAEENVMTEYEEKFSARGQKISRLIATRKK</sequence>
<comment type="caution">
    <text evidence="7">Lacks conserved residue(s) required for the propagation of feature annotation.</text>
</comment>
<dbReference type="Proteomes" id="UP000018466">
    <property type="component" value="Unassembled WGS sequence"/>
</dbReference>
<comment type="catalytic activity">
    <reaction evidence="1 7">
        <text>guanosine(46) in tRNA + S-adenosyl-L-methionine = N(7)-methylguanosine(46) in tRNA + S-adenosyl-L-homocysteine</text>
        <dbReference type="Rhea" id="RHEA:42708"/>
        <dbReference type="Rhea" id="RHEA-COMP:10188"/>
        <dbReference type="Rhea" id="RHEA-COMP:10189"/>
        <dbReference type="ChEBI" id="CHEBI:57856"/>
        <dbReference type="ChEBI" id="CHEBI:59789"/>
        <dbReference type="ChEBI" id="CHEBI:74269"/>
        <dbReference type="ChEBI" id="CHEBI:74480"/>
        <dbReference type="EC" id="2.1.1.33"/>
    </reaction>
</comment>
<keyword evidence="5 7" id="KW-0949">S-adenosyl-L-methionine</keyword>
<dbReference type="HAMAP" id="MF_01057">
    <property type="entry name" value="tRNA_methyltr_TrmB"/>
    <property type="match status" value="1"/>
</dbReference>
<organism evidence="9 10">
    <name type="scientific">Stomatobaculum longum</name>
    <dbReference type="NCBI Taxonomy" id="796942"/>
    <lineage>
        <taxon>Bacteria</taxon>
        <taxon>Bacillati</taxon>
        <taxon>Bacillota</taxon>
        <taxon>Clostridia</taxon>
        <taxon>Lachnospirales</taxon>
        <taxon>Lachnospiraceae</taxon>
        <taxon>Stomatobaculum</taxon>
    </lineage>
</organism>
<evidence type="ECO:0000256" key="6">
    <source>
        <dbReference type="ARBA" id="ARBA00022694"/>
    </source>
</evidence>
<feature type="binding site" evidence="7">
    <location>
        <position position="128"/>
    </location>
    <ligand>
        <name>substrate</name>
    </ligand>
</feature>
<proteinExistence type="inferred from homology"/>
<evidence type="ECO:0000256" key="7">
    <source>
        <dbReference type="HAMAP-Rule" id="MF_01057"/>
    </source>
</evidence>
<protein>
    <recommendedName>
        <fullName evidence="7">tRNA (guanine-N(7)-)-methyltransferase</fullName>
        <ecNumber evidence="7">2.1.1.33</ecNumber>
    </recommendedName>
    <alternativeName>
        <fullName evidence="7">tRNA (guanine(46)-N(7))-methyltransferase</fullName>
    </alternativeName>
    <alternativeName>
        <fullName evidence="7">tRNA(m7G46)-methyltransferase</fullName>
    </alternativeName>
</protein>
<dbReference type="EC" id="2.1.1.33" evidence="7"/>
<feature type="binding site" evidence="7">
    <location>
        <position position="43"/>
    </location>
    <ligand>
        <name>S-adenosyl-L-methionine</name>
        <dbReference type="ChEBI" id="CHEBI:59789"/>
    </ligand>
</feature>
<evidence type="ECO:0000256" key="8">
    <source>
        <dbReference type="SAM" id="Coils"/>
    </source>
</evidence>
<gene>
    <name evidence="7" type="primary">trmB</name>
    <name evidence="9" type="ORF">HMPREF9623_01103</name>
</gene>
<dbReference type="InterPro" id="IPR055361">
    <property type="entry name" value="tRNA_methyltr_TrmB_bact"/>
</dbReference>
<feature type="coiled-coil region" evidence="8">
    <location>
        <begin position="67"/>
        <end position="94"/>
    </location>
</feature>
<dbReference type="AlphaFoldDB" id="A0AA37DGX4"/>
<feature type="binding site" evidence="7">
    <location>
        <position position="102"/>
    </location>
    <ligand>
        <name>S-adenosyl-L-methionine</name>
        <dbReference type="ChEBI" id="CHEBI:59789"/>
    </ligand>
</feature>
<evidence type="ECO:0000256" key="5">
    <source>
        <dbReference type="ARBA" id="ARBA00022691"/>
    </source>
</evidence>